<dbReference type="OrthoDB" id="3384418at2"/>
<comment type="caution">
    <text evidence="1">The sequence shown here is derived from an EMBL/GenBank/DDBJ whole genome shotgun (WGS) entry which is preliminary data.</text>
</comment>
<keyword evidence="2" id="KW-1185">Reference proteome</keyword>
<dbReference type="Proteomes" id="UP000293638">
    <property type="component" value="Unassembled WGS sequence"/>
</dbReference>
<name>A0A4Q7NUL6_9ACTN</name>
<proteinExistence type="predicted"/>
<dbReference type="EMBL" id="SGXD01000001">
    <property type="protein sequence ID" value="RZS90891.1"/>
    <property type="molecule type" value="Genomic_DNA"/>
</dbReference>
<organism evidence="1 2">
    <name type="scientific">Motilibacter rhizosphaerae</name>
    <dbReference type="NCBI Taxonomy" id="598652"/>
    <lineage>
        <taxon>Bacteria</taxon>
        <taxon>Bacillati</taxon>
        <taxon>Actinomycetota</taxon>
        <taxon>Actinomycetes</taxon>
        <taxon>Motilibacterales</taxon>
        <taxon>Motilibacteraceae</taxon>
        <taxon>Motilibacter</taxon>
    </lineage>
</organism>
<protein>
    <submittedName>
        <fullName evidence="1">Uncharacterized protein</fullName>
    </submittedName>
</protein>
<sequence length="74" mass="7585">MTVVSAWVASVGWRYAGGEVREPAGRQHGVLPGGVLTLCGLPREGLQDFPAVAFPAVLSETCPTCLYALAGLGG</sequence>
<gene>
    <name evidence="1" type="ORF">EV189_0121</name>
</gene>
<accession>A0A4Q7NUL6</accession>
<reference evidence="1 2" key="1">
    <citation type="submission" date="2019-02" db="EMBL/GenBank/DDBJ databases">
        <title>Genomic Encyclopedia of Type Strains, Phase IV (KMG-IV): sequencing the most valuable type-strain genomes for metagenomic binning, comparative biology and taxonomic classification.</title>
        <authorList>
            <person name="Goeker M."/>
        </authorList>
    </citation>
    <scope>NUCLEOTIDE SEQUENCE [LARGE SCALE GENOMIC DNA]</scope>
    <source>
        <strain evidence="1 2">DSM 45622</strain>
    </source>
</reference>
<evidence type="ECO:0000313" key="1">
    <source>
        <dbReference type="EMBL" id="RZS90891.1"/>
    </source>
</evidence>
<dbReference type="RefSeq" id="WP_130491023.1">
    <property type="nucleotide sequence ID" value="NZ_SGXD01000001.1"/>
</dbReference>
<dbReference type="AlphaFoldDB" id="A0A4Q7NUL6"/>
<evidence type="ECO:0000313" key="2">
    <source>
        <dbReference type="Proteomes" id="UP000293638"/>
    </source>
</evidence>